<comment type="caution">
    <text evidence="1">The sequence shown here is derived from an EMBL/GenBank/DDBJ whole genome shotgun (WGS) entry which is preliminary data.</text>
</comment>
<dbReference type="EMBL" id="JACXAF010000009">
    <property type="protein sequence ID" value="MBD1389448.1"/>
    <property type="molecule type" value="Genomic_DNA"/>
</dbReference>
<keyword evidence="2" id="KW-1185">Reference proteome</keyword>
<reference evidence="1" key="1">
    <citation type="submission" date="2020-09" db="EMBL/GenBank/DDBJ databases">
        <title>A novel bacterium of genus Neiella, isolated from South China Sea.</title>
        <authorList>
            <person name="Huang H."/>
            <person name="Mo K."/>
            <person name="Hu Y."/>
        </authorList>
    </citation>
    <scope>NUCLEOTIDE SEQUENCE</scope>
    <source>
        <strain evidence="1">HB171785</strain>
    </source>
</reference>
<accession>A0A8J6UIY4</accession>
<sequence>MNQSLSYDCHTDAQLLHQIANAMTHSRFLPMFNSNQTRFGERAALLNKVRFDVLLRWVSALPYDYLQDRRRAEIPPEVAISGAAEQLRIFANQLATVPVSKRKFAIPRGQSWTGAFTTIRQALPELRRRILRLGDPSSPVFNIRLKTGDVTEVLYGIFVLSESVDTLQVPTAHSRFEMLLAKLLDGSDEYFRRGYPFDLLVHDKLDLQTEPSQVEAIYYPDDYIASELVRKGHPAYIGYRNQMAMN</sequence>
<gene>
    <name evidence="1" type="ORF">IC617_08415</name>
</gene>
<name>A0A8J6UIY4_9GAMM</name>
<protein>
    <submittedName>
        <fullName evidence="1">Uncharacterized protein</fullName>
    </submittedName>
</protein>
<organism evidence="1 2">
    <name type="scientific">Neiella litorisoli</name>
    <dbReference type="NCBI Taxonomy" id="2771431"/>
    <lineage>
        <taxon>Bacteria</taxon>
        <taxon>Pseudomonadati</taxon>
        <taxon>Pseudomonadota</taxon>
        <taxon>Gammaproteobacteria</taxon>
        <taxon>Alteromonadales</taxon>
        <taxon>Echinimonadaceae</taxon>
        <taxon>Neiella</taxon>
    </lineage>
</organism>
<evidence type="ECO:0000313" key="1">
    <source>
        <dbReference type="EMBL" id="MBD1389448.1"/>
    </source>
</evidence>
<proteinExistence type="predicted"/>
<dbReference type="AlphaFoldDB" id="A0A8J6UIY4"/>
<dbReference type="RefSeq" id="WP_191144555.1">
    <property type="nucleotide sequence ID" value="NZ_JACXAF010000009.1"/>
</dbReference>
<dbReference type="Proteomes" id="UP000638014">
    <property type="component" value="Unassembled WGS sequence"/>
</dbReference>
<evidence type="ECO:0000313" key="2">
    <source>
        <dbReference type="Proteomes" id="UP000638014"/>
    </source>
</evidence>